<keyword evidence="4" id="KW-1185">Reference proteome</keyword>
<dbReference type="RefSeq" id="WP_166135348.1">
    <property type="nucleotide sequence ID" value="NZ_JAAOBY010000003.1"/>
</dbReference>
<proteinExistence type="predicted"/>
<dbReference type="EMBL" id="JACRUM010000003">
    <property type="protein sequence ID" value="MBC5863351.1"/>
    <property type="molecule type" value="Genomic_DNA"/>
</dbReference>
<dbReference type="PROSITE" id="PS50192">
    <property type="entry name" value="T_SNARE"/>
    <property type="match status" value="1"/>
</dbReference>
<dbReference type="InterPro" id="IPR052336">
    <property type="entry name" value="MlaD_Phospholipid_Transporter"/>
</dbReference>
<gene>
    <name evidence="3" type="ORF">H8R26_07940</name>
</gene>
<comment type="caution">
    <text evidence="3">The sequence shown here is derived from an EMBL/GenBank/DDBJ whole genome shotgun (WGS) entry which is preliminary data.</text>
</comment>
<dbReference type="InterPro" id="IPR000727">
    <property type="entry name" value="T_SNARE_dom"/>
</dbReference>
<dbReference type="Proteomes" id="UP000621670">
    <property type="component" value="Unassembled WGS sequence"/>
</dbReference>
<evidence type="ECO:0000313" key="3">
    <source>
        <dbReference type="EMBL" id="MBC5863351.1"/>
    </source>
</evidence>
<dbReference type="PANTHER" id="PTHR33371">
    <property type="entry name" value="INTERMEMBRANE PHOSPHOLIPID TRANSPORT SYSTEM BINDING PROTEIN MLAD-RELATED"/>
    <property type="match status" value="1"/>
</dbReference>
<organism evidence="3 4">
    <name type="scientific">Flavobacterium turcicum</name>
    <dbReference type="NCBI Taxonomy" id="2764718"/>
    <lineage>
        <taxon>Bacteria</taxon>
        <taxon>Pseudomonadati</taxon>
        <taxon>Bacteroidota</taxon>
        <taxon>Flavobacteriia</taxon>
        <taxon>Flavobacteriales</taxon>
        <taxon>Flavobacteriaceae</taxon>
        <taxon>Flavobacterium</taxon>
    </lineage>
</organism>
<sequence>MKITREIKAAVLVIASILLFIWGYSFLKGKDLFGNYKTFYVEYKSVEGLAKSAPVTLNGLVIGKVNEIAIDENTGALLVELQLQTDFPISKSSAAMIYEPGFIGGKQIAIVPNFNDKTLAEDGQRLLATTKMGLADKVGDQLAPLQEKLEKLLGSSDKLISGLNNVLDQKGQQDLKLTLSEMSQTVAEFHKLSVSVNELLNTNKSQLNGVVSNFGKISSNFSKISDSLVKADLGKSVKNLNATLGRVDGIMKKLEEGKGSMGKLLQDEAFYNNIKASTKELELLLQDVRLYPTRYVNISLFGKKNKPYTGPQNDSIPQDKINK</sequence>
<dbReference type="InterPro" id="IPR003399">
    <property type="entry name" value="Mce/MlaD"/>
</dbReference>
<dbReference type="PANTHER" id="PTHR33371:SF4">
    <property type="entry name" value="INTERMEMBRANE PHOSPHOLIPID TRANSPORT SYSTEM BINDING PROTEIN MLAD"/>
    <property type="match status" value="1"/>
</dbReference>
<reference evidence="3 4" key="1">
    <citation type="submission" date="2020-08" db="EMBL/GenBank/DDBJ databases">
        <title>Description of novel Flavobacterium F-400 isolate.</title>
        <authorList>
            <person name="Saticioglu I."/>
            <person name="Duman M."/>
            <person name="Altun S."/>
        </authorList>
    </citation>
    <scope>NUCLEOTIDE SEQUENCE [LARGE SCALE GENOMIC DNA]</scope>
    <source>
        <strain evidence="3 4">F-400</strain>
    </source>
</reference>
<keyword evidence="1" id="KW-0472">Membrane</keyword>
<dbReference type="Pfam" id="PF02470">
    <property type="entry name" value="MlaD"/>
    <property type="match status" value="1"/>
</dbReference>
<keyword evidence="1" id="KW-0812">Transmembrane</keyword>
<evidence type="ECO:0000313" key="4">
    <source>
        <dbReference type="Proteomes" id="UP000621670"/>
    </source>
</evidence>
<feature type="domain" description="T-SNARE coiled-coil homology" evidence="2">
    <location>
        <begin position="178"/>
        <end position="231"/>
    </location>
</feature>
<protein>
    <submittedName>
        <fullName evidence="3">MCE family protein</fullName>
    </submittedName>
</protein>
<accession>A0ABR7JGH7</accession>
<evidence type="ECO:0000259" key="2">
    <source>
        <dbReference type="PROSITE" id="PS50192"/>
    </source>
</evidence>
<feature type="transmembrane region" description="Helical" evidence="1">
    <location>
        <begin position="7"/>
        <end position="27"/>
    </location>
</feature>
<keyword evidence="1" id="KW-1133">Transmembrane helix</keyword>
<evidence type="ECO:0000256" key="1">
    <source>
        <dbReference type="SAM" id="Phobius"/>
    </source>
</evidence>
<name>A0ABR7JGH7_9FLAO</name>